<dbReference type="Proteomes" id="UP001634394">
    <property type="component" value="Unassembled WGS sequence"/>
</dbReference>
<reference evidence="1 2" key="1">
    <citation type="submission" date="2024-11" db="EMBL/GenBank/DDBJ databases">
        <title>Chromosome-level genome assembly of the freshwater bivalve Anodonta woodiana.</title>
        <authorList>
            <person name="Chen X."/>
        </authorList>
    </citation>
    <scope>NUCLEOTIDE SEQUENCE [LARGE SCALE GENOMIC DNA]</scope>
    <source>
        <strain evidence="1">MN2024</strain>
        <tissue evidence="1">Gills</tissue>
    </source>
</reference>
<gene>
    <name evidence="1" type="ORF">ACJMK2_001301</name>
</gene>
<organism evidence="1 2">
    <name type="scientific">Sinanodonta woodiana</name>
    <name type="common">Chinese pond mussel</name>
    <name type="synonym">Anodonta woodiana</name>
    <dbReference type="NCBI Taxonomy" id="1069815"/>
    <lineage>
        <taxon>Eukaryota</taxon>
        <taxon>Metazoa</taxon>
        <taxon>Spiralia</taxon>
        <taxon>Lophotrochozoa</taxon>
        <taxon>Mollusca</taxon>
        <taxon>Bivalvia</taxon>
        <taxon>Autobranchia</taxon>
        <taxon>Heteroconchia</taxon>
        <taxon>Palaeoheterodonta</taxon>
        <taxon>Unionida</taxon>
        <taxon>Unionoidea</taxon>
        <taxon>Unionidae</taxon>
        <taxon>Unioninae</taxon>
        <taxon>Sinanodonta</taxon>
    </lineage>
</organism>
<evidence type="ECO:0000313" key="1">
    <source>
        <dbReference type="EMBL" id="KAL3888941.1"/>
    </source>
</evidence>
<accession>A0ABD3XTF7</accession>
<name>A0ABD3XTF7_SINWO</name>
<dbReference type="EMBL" id="JBJQND010000001">
    <property type="protein sequence ID" value="KAL3888941.1"/>
    <property type="molecule type" value="Genomic_DNA"/>
</dbReference>
<evidence type="ECO:0000313" key="2">
    <source>
        <dbReference type="Proteomes" id="UP001634394"/>
    </source>
</evidence>
<feature type="non-terminal residue" evidence="1">
    <location>
        <position position="54"/>
    </location>
</feature>
<comment type="caution">
    <text evidence="1">The sequence shown here is derived from an EMBL/GenBank/DDBJ whole genome shotgun (WGS) entry which is preliminary data.</text>
</comment>
<sequence>TELEFPHFFSTLDEIEKNEPWKIDVDHYLKDISEWDIDDGSKNLSSYDQVILFT</sequence>
<feature type="non-terminal residue" evidence="1">
    <location>
        <position position="1"/>
    </location>
</feature>
<protein>
    <submittedName>
        <fullName evidence="1">Uncharacterized protein</fullName>
    </submittedName>
</protein>
<keyword evidence="2" id="KW-1185">Reference proteome</keyword>
<dbReference type="AlphaFoldDB" id="A0ABD3XTF7"/>
<proteinExistence type="predicted"/>